<dbReference type="EMBL" id="JADGMS010000019">
    <property type="protein sequence ID" value="KAF9661208.1"/>
    <property type="molecule type" value="Genomic_DNA"/>
</dbReference>
<gene>
    <name evidence="1" type="ORF">SADUNF_Sadunf19G0044100</name>
    <name evidence="2" type="ORF">SADUNF_Sadunf19G0044500</name>
</gene>
<dbReference type="OrthoDB" id="821434at2759"/>
<dbReference type="Proteomes" id="UP000657918">
    <property type="component" value="Unassembled WGS sequence"/>
</dbReference>
<comment type="caution">
    <text evidence="2">The sequence shown here is derived from an EMBL/GenBank/DDBJ whole genome shotgun (WGS) entry which is preliminary data.</text>
</comment>
<protein>
    <submittedName>
        <fullName evidence="2">Uncharacterized protein</fullName>
    </submittedName>
</protein>
<organism evidence="2 3">
    <name type="scientific">Salix dunnii</name>
    <dbReference type="NCBI Taxonomy" id="1413687"/>
    <lineage>
        <taxon>Eukaryota</taxon>
        <taxon>Viridiplantae</taxon>
        <taxon>Streptophyta</taxon>
        <taxon>Embryophyta</taxon>
        <taxon>Tracheophyta</taxon>
        <taxon>Spermatophyta</taxon>
        <taxon>Magnoliopsida</taxon>
        <taxon>eudicotyledons</taxon>
        <taxon>Gunneridae</taxon>
        <taxon>Pentapetalae</taxon>
        <taxon>rosids</taxon>
        <taxon>fabids</taxon>
        <taxon>Malpighiales</taxon>
        <taxon>Salicaceae</taxon>
        <taxon>Saliceae</taxon>
        <taxon>Salix</taxon>
    </lineage>
</organism>
<accession>A0A835J136</accession>
<reference evidence="2 3" key="1">
    <citation type="submission" date="2020-10" db="EMBL/GenBank/DDBJ databases">
        <title>Plant Genome Project.</title>
        <authorList>
            <person name="Zhang R.-G."/>
        </authorList>
    </citation>
    <scope>NUCLEOTIDE SEQUENCE [LARGE SCALE GENOMIC DNA]</scope>
    <source>
        <strain evidence="2">FAFU-HL-1</strain>
        <tissue evidence="2">Leaf</tissue>
    </source>
</reference>
<evidence type="ECO:0000313" key="3">
    <source>
        <dbReference type="Proteomes" id="UP000657918"/>
    </source>
</evidence>
<evidence type="ECO:0000313" key="1">
    <source>
        <dbReference type="EMBL" id="KAF9661208.1"/>
    </source>
</evidence>
<dbReference type="AlphaFoldDB" id="A0A835J136"/>
<keyword evidence="3" id="KW-1185">Reference proteome</keyword>
<name>A0A835J136_9ROSI</name>
<sequence>MAADVAEFLWNKSLNALREAETKLFFQSTLASQFEGIKQVLESQNKNICSSPAPRICELLYELNDILTVKRKQL</sequence>
<evidence type="ECO:0000313" key="2">
    <source>
        <dbReference type="EMBL" id="KAF9661212.1"/>
    </source>
</evidence>
<proteinExistence type="predicted"/>
<dbReference type="EMBL" id="JADGMS010000019">
    <property type="protein sequence ID" value="KAF9661212.1"/>
    <property type="molecule type" value="Genomic_DNA"/>
</dbReference>